<dbReference type="Gene3D" id="3.30.1440.10">
    <property type="match status" value="1"/>
</dbReference>
<dbReference type="GO" id="GO:0005840">
    <property type="term" value="C:ribosome"/>
    <property type="evidence" value="ECO:0007669"/>
    <property type="project" value="UniProtKB-KW"/>
</dbReference>
<dbReference type="Pfam" id="PF00673">
    <property type="entry name" value="Ribosomal_L5_C"/>
    <property type="match status" value="1"/>
</dbReference>
<keyword evidence="5" id="KW-0694">RNA-binding</keyword>
<feature type="compositionally biased region" description="Basic and acidic residues" evidence="6">
    <location>
        <begin position="1"/>
        <end position="63"/>
    </location>
</feature>
<evidence type="ECO:0000259" key="7">
    <source>
        <dbReference type="Pfam" id="PF00281"/>
    </source>
</evidence>
<evidence type="ECO:0000256" key="1">
    <source>
        <dbReference type="ARBA" id="ARBA00008553"/>
    </source>
</evidence>
<dbReference type="SUPFAM" id="SSF55282">
    <property type="entry name" value="RL5-like"/>
    <property type="match status" value="1"/>
</dbReference>
<dbReference type="GO" id="GO:0019843">
    <property type="term" value="F:rRNA binding"/>
    <property type="evidence" value="ECO:0007669"/>
    <property type="project" value="UniProtKB-UniRule"/>
</dbReference>
<keyword evidence="5" id="KW-0820">tRNA-binding</keyword>
<dbReference type="InterPro" id="IPR022803">
    <property type="entry name" value="Ribosomal_uL5_dom_sf"/>
</dbReference>
<organism evidence="9 10">
    <name type="scientific">Eiseniibacteriota bacterium</name>
    <dbReference type="NCBI Taxonomy" id="2212470"/>
    <lineage>
        <taxon>Bacteria</taxon>
        <taxon>Candidatus Eiseniibacteriota</taxon>
    </lineage>
</organism>
<keyword evidence="2 5" id="KW-0689">Ribosomal protein</keyword>
<feature type="domain" description="Large ribosomal subunit protein uL5 C-terminal" evidence="8">
    <location>
        <begin position="163"/>
        <end position="256"/>
    </location>
</feature>
<sequence length="261" mass="29084">MADEKEPKEKKQAKPKPEGAAEAKADAKPKGEAKPKGDAKPKGEAKAKGEGKAKGDSRRKGGKDAPSGPAIGEAEPPARVPRLREHFEQKVLPELMKRFQYKNPMQVPRLKKIVVNMGVGDALLNIKMLDAAVAELTTITGQKPSIRKAKKSIANFKLREGQPIGCMVTLRGPRMYEFYDRLINVALPRIRDFRGVPMKSFDGQGNYTLGITEQIIFPEINYDKVEKIRGMDVTFVTSAENDEQGQELLRLMNMPFRQRQA</sequence>
<dbReference type="HAMAP" id="MF_01333_B">
    <property type="entry name" value="Ribosomal_uL5_B"/>
    <property type="match status" value="1"/>
</dbReference>
<feature type="region of interest" description="Disordered" evidence="6">
    <location>
        <begin position="1"/>
        <end position="83"/>
    </location>
</feature>
<name>A0A538SN90_UNCEI</name>
<evidence type="ECO:0000256" key="5">
    <source>
        <dbReference type="HAMAP-Rule" id="MF_01333"/>
    </source>
</evidence>
<proteinExistence type="inferred from homology"/>
<dbReference type="InterPro" id="IPR031310">
    <property type="entry name" value="Ribosomal_uL5_N"/>
</dbReference>
<dbReference type="GO" id="GO:0003735">
    <property type="term" value="F:structural constituent of ribosome"/>
    <property type="evidence" value="ECO:0007669"/>
    <property type="project" value="InterPro"/>
</dbReference>
<dbReference type="InterPro" id="IPR020930">
    <property type="entry name" value="Ribosomal_uL5_bac-type"/>
</dbReference>
<evidence type="ECO:0000313" key="9">
    <source>
        <dbReference type="EMBL" id="TMQ52843.1"/>
    </source>
</evidence>
<keyword evidence="5" id="KW-0699">rRNA-binding</keyword>
<protein>
    <recommendedName>
        <fullName evidence="4 5">Large ribosomal subunit protein uL5</fullName>
    </recommendedName>
</protein>
<dbReference type="Proteomes" id="UP000319829">
    <property type="component" value="Unassembled WGS sequence"/>
</dbReference>
<comment type="function">
    <text evidence="5">This is 1 of the proteins that bind and probably mediate the attachment of the 5S RNA into the large ribosomal subunit, where it forms part of the central protuberance. In the 70S ribosome it contacts protein S13 of the 30S subunit (bridge B1b), connecting the 2 subunits; this bridge is implicated in subunit movement. Contacts the P site tRNA; the 5S rRNA and some of its associated proteins might help stabilize positioning of ribosome-bound tRNAs.</text>
</comment>
<dbReference type="EMBL" id="VBOU01000093">
    <property type="protein sequence ID" value="TMQ52843.1"/>
    <property type="molecule type" value="Genomic_DNA"/>
</dbReference>
<dbReference type="FunFam" id="3.30.1440.10:FF:000001">
    <property type="entry name" value="50S ribosomal protein L5"/>
    <property type="match status" value="1"/>
</dbReference>
<comment type="caution">
    <text evidence="9">The sequence shown here is derived from an EMBL/GenBank/DDBJ whole genome shotgun (WGS) entry which is preliminary data.</text>
</comment>
<reference evidence="9 10" key="1">
    <citation type="journal article" date="2019" name="Nat. Microbiol.">
        <title>Mediterranean grassland soil C-N compound turnover is dependent on rainfall and depth, and is mediated by genomically divergent microorganisms.</title>
        <authorList>
            <person name="Diamond S."/>
            <person name="Andeer P.F."/>
            <person name="Li Z."/>
            <person name="Crits-Christoph A."/>
            <person name="Burstein D."/>
            <person name="Anantharaman K."/>
            <person name="Lane K.R."/>
            <person name="Thomas B.C."/>
            <person name="Pan C."/>
            <person name="Northen T.R."/>
            <person name="Banfield J.F."/>
        </authorList>
    </citation>
    <scope>NUCLEOTIDE SEQUENCE [LARGE SCALE GENOMIC DNA]</scope>
    <source>
        <strain evidence="9">WS_4</strain>
    </source>
</reference>
<dbReference type="AlphaFoldDB" id="A0A538SN90"/>
<comment type="similarity">
    <text evidence="1 5">Belongs to the universal ribosomal protein uL5 family.</text>
</comment>
<gene>
    <name evidence="5 9" type="primary">rplE</name>
    <name evidence="9" type="ORF">E6K74_11095</name>
</gene>
<evidence type="ECO:0000256" key="4">
    <source>
        <dbReference type="ARBA" id="ARBA00035245"/>
    </source>
</evidence>
<dbReference type="PANTHER" id="PTHR11994">
    <property type="entry name" value="60S RIBOSOMAL PROTEIN L11-RELATED"/>
    <property type="match status" value="1"/>
</dbReference>
<feature type="domain" description="Large ribosomal subunit protein uL5 N-terminal" evidence="7">
    <location>
        <begin position="103"/>
        <end position="159"/>
    </location>
</feature>
<dbReference type="InterPro" id="IPR002132">
    <property type="entry name" value="Ribosomal_uL5"/>
</dbReference>
<dbReference type="GO" id="GO:0000049">
    <property type="term" value="F:tRNA binding"/>
    <property type="evidence" value="ECO:0007669"/>
    <property type="project" value="UniProtKB-UniRule"/>
</dbReference>
<dbReference type="GO" id="GO:0006412">
    <property type="term" value="P:translation"/>
    <property type="evidence" value="ECO:0007669"/>
    <property type="project" value="UniProtKB-UniRule"/>
</dbReference>
<dbReference type="GO" id="GO:1990904">
    <property type="term" value="C:ribonucleoprotein complex"/>
    <property type="evidence" value="ECO:0007669"/>
    <property type="project" value="UniProtKB-KW"/>
</dbReference>
<evidence type="ECO:0000313" key="10">
    <source>
        <dbReference type="Proteomes" id="UP000319829"/>
    </source>
</evidence>
<dbReference type="NCBIfam" id="NF000585">
    <property type="entry name" value="PRK00010.1"/>
    <property type="match status" value="1"/>
</dbReference>
<dbReference type="Pfam" id="PF00281">
    <property type="entry name" value="Ribosomal_L5"/>
    <property type="match status" value="1"/>
</dbReference>
<evidence type="ECO:0000256" key="2">
    <source>
        <dbReference type="ARBA" id="ARBA00022980"/>
    </source>
</evidence>
<comment type="subunit">
    <text evidence="5">Part of the 50S ribosomal subunit; part of the 5S rRNA/L5/L18/L25 subcomplex. Contacts the 5S rRNA and the P site tRNA. Forms a bridge to the 30S subunit in the 70S ribosome.</text>
</comment>
<evidence type="ECO:0000259" key="8">
    <source>
        <dbReference type="Pfam" id="PF00673"/>
    </source>
</evidence>
<evidence type="ECO:0000256" key="3">
    <source>
        <dbReference type="ARBA" id="ARBA00023274"/>
    </source>
</evidence>
<evidence type="ECO:0000256" key="6">
    <source>
        <dbReference type="SAM" id="MobiDB-lite"/>
    </source>
</evidence>
<accession>A0A538SN90</accession>
<keyword evidence="3 5" id="KW-0687">Ribonucleoprotein</keyword>
<dbReference type="InterPro" id="IPR031309">
    <property type="entry name" value="Ribosomal_uL5_C"/>
</dbReference>